<dbReference type="EMBL" id="BK035393">
    <property type="protein sequence ID" value="DAG97905.1"/>
    <property type="molecule type" value="Genomic_DNA"/>
</dbReference>
<reference evidence="1" key="1">
    <citation type="journal article" date="2021" name="Proc. Natl. Acad. Sci. U.S.A.">
        <title>A Catalog of Tens of Thousands of Viruses from Human Metagenomes Reveals Hidden Associations with Chronic Diseases.</title>
        <authorList>
            <person name="Tisza M.J."/>
            <person name="Buck C.B."/>
        </authorList>
    </citation>
    <scope>NUCLEOTIDE SEQUENCE</scope>
    <source>
        <strain evidence="1">CtASH1</strain>
    </source>
</reference>
<evidence type="ECO:0000313" key="1">
    <source>
        <dbReference type="EMBL" id="DAG97905.1"/>
    </source>
</evidence>
<sequence length="194" mass="22391">MSNNTRDYHFSKSRVNNSLDEPLFLTKFSANIILPDILKEKYGTAELLHEQMLKIGGLDLDKVPGTVTQKFRYNDRSFIGTILDTKVELSFDFEVNVDSETNVPYPYNLLQDWLRLCYDPNTGFQSLKKDYAGKCTIDVTDKIGRLIRHVDVGIMFPKSNLPAWELNNTQEAIYKITGFKFQCENVKSYRAEDI</sequence>
<name>A0A8S5VTU5_9CAUD</name>
<organism evidence="1">
    <name type="scientific">Ackermannviridae sp</name>
    <dbReference type="NCBI Taxonomy" id="2831612"/>
    <lineage>
        <taxon>Viruses</taxon>
        <taxon>Duplodnaviria</taxon>
        <taxon>Heunggongvirae</taxon>
        <taxon>Uroviricota</taxon>
        <taxon>Caudoviricetes</taxon>
        <taxon>Pantevenvirales</taxon>
        <taxon>Ackermannviridae</taxon>
    </lineage>
</organism>
<accession>A0A8S5VTU5</accession>
<proteinExistence type="predicted"/>
<protein>
    <submittedName>
        <fullName evidence="1">Baseplate wedge protein</fullName>
    </submittedName>
</protein>